<comment type="function">
    <text evidence="1">Potential calcium sensor.</text>
</comment>
<keyword evidence="2" id="KW-0479">Metal-binding</keyword>
<evidence type="ECO:0000256" key="1">
    <source>
        <dbReference type="ARBA" id="ARBA00003291"/>
    </source>
</evidence>
<dbReference type="CDD" id="cd00051">
    <property type="entry name" value="EFh"/>
    <property type="match status" value="2"/>
</dbReference>
<dbReference type="GO" id="GO:0043226">
    <property type="term" value="C:organelle"/>
    <property type="evidence" value="ECO:0007669"/>
    <property type="project" value="UniProtKB-ARBA"/>
</dbReference>
<keyword evidence="4" id="KW-0106">Calcium</keyword>
<evidence type="ECO:0000313" key="7">
    <source>
        <dbReference type="RefSeq" id="XP_039118212.1"/>
    </source>
</evidence>
<evidence type="ECO:0000256" key="4">
    <source>
        <dbReference type="ARBA" id="ARBA00022837"/>
    </source>
</evidence>
<keyword evidence="6" id="KW-1185">Reference proteome</keyword>
<evidence type="ECO:0000256" key="2">
    <source>
        <dbReference type="ARBA" id="ARBA00022723"/>
    </source>
</evidence>
<dbReference type="PANTHER" id="PTHR10891">
    <property type="entry name" value="EF-HAND CALCIUM-BINDING DOMAIN CONTAINING PROTEIN"/>
    <property type="match status" value="1"/>
</dbReference>
<reference evidence="7" key="1">
    <citation type="submission" date="2025-08" db="UniProtKB">
        <authorList>
            <consortium name="RefSeq"/>
        </authorList>
    </citation>
    <scope>IDENTIFICATION</scope>
</reference>
<feature type="domain" description="EF-hand" evidence="5">
    <location>
        <begin position="59"/>
        <end position="94"/>
    </location>
</feature>
<evidence type="ECO:0000259" key="5">
    <source>
        <dbReference type="PROSITE" id="PS50222"/>
    </source>
</evidence>
<dbReference type="InterPro" id="IPR018247">
    <property type="entry name" value="EF_Hand_1_Ca_BS"/>
</dbReference>
<protein>
    <submittedName>
        <fullName evidence="7">Calmodulin-like protein 7</fullName>
    </submittedName>
</protein>
<dbReference type="FunFam" id="1.10.238.10:FF:000178">
    <property type="entry name" value="Calmodulin-2 A"/>
    <property type="match status" value="1"/>
</dbReference>
<dbReference type="FunFam" id="1.10.238.10:FF:000089">
    <property type="entry name" value="calmodulin-like protein 3"/>
    <property type="match status" value="1"/>
</dbReference>
<dbReference type="SUPFAM" id="SSF47473">
    <property type="entry name" value="EF-hand"/>
    <property type="match status" value="1"/>
</dbReference>
<dbReference type="Gene3D" id="1.10.238.10">
    <property type="entry name" value="EF-hand"/>
    <property type="match status" value="2"/>
</dbReference>
<dbReference type="RefSeq" id="XP_039118212.1">
    <property type="nucleotide sequence ID" value="XM_039262278.1"/>
</dbReference>
<dbReference type="PROSITE" id="PS00018">
    <property type="entry name" value="EF_HAND_1"/>
    <property type="match status" value="4"/>
</dbReference>
<dbReference type="PROSITE" id="PS50222">
    <property type="entry name" value="EF_HAND_2"/>
    <property type="match status" value="4"/>
</dbReference>
<evidence type="ECO:0000313" key="6">
    <source>
        <dbReference type="Proteomes" id="UP001515500"/>
    </source>
</evidence>
<dbReference type="GeneID" id="120254138"/>
<name>A0AB40ATM6_DIOCR</name>
<keyword evidence="3" id="KW-0677">Repeat</keyword>
<proteinExistence type="predicted"/>
<dbReference type="InterPro" id="IPR002048">
    <property type="entry name" value="EF_hand_dom"/>
</dbReference>
<accession>A0AB40ATM6</accession>
<evidence type="ECO:0000256" key="3">
    <source>
        <dbReference type="ARBA" id="ARBA00022737"/>
    </source>
</evidence>
<dbReference type="AlphaFoldDB" id="A0AB40ATM6"/>
<feature type="domain" description="EF-hand" evidence="5">
    <location>
        <begin position="143"/>
        <end position="178"/>
    </location>
</feature>
<dbReference type="Proteomes" id="UP001515500">
    <property type="component" value="Unplaced"/>
</dbReference>
<gene>
    <name evidence="7" type="primary">LOC120254138</name>
</gene>
<dbReference type="SMART" id="SM00054">
    <property type="entry name" value="EFh"/>
    <property type="match status" value="4"/>
</dbReference>
<dbReference type="InterPro" id="IPR039647">
    <property type="entry name" value="EF_hand_pair_protein_CML-like"/>
</dbReference>
<organism evidence="6 7">
    <name type="scientific">Dioscorea cayennensis subsp. rotundata</name>
    <name type="common">White Guinea yam</name>
    <name type="synonym">Dioscorea rotundata</name>
    <dbReference type="NCBI Taxonomy" id="55577"/>
    <lineage>
        <taxon>Eukaryota</taxon>
        <taxon>Viridiplantae</taxon>
        <taxon>Streptophyta</taxon>
        <taxon>Embryophyta</taxon>
        <taxon>Tracheophyta</taxon>
        <taxon>Spermatophyta</taxon>
        <taxon>Magnoliopsida</taxon>
        <taxon>Liliopsida</taxon>
        <taxon>Dioscoreales</taxon>
        <taxon>Dioscoreaceae</taxon>
        <taxon>Dioscorea</taxon>
    </lineage>
</organism>
<dbReference type="GO" id="GO:0005509">
    <property type="term" value="F:calcium ion binding"/>
    <property type="evidence" value="ECO:0007669"/>
    <property type="project" value="InterPro"/>
</dbReference>
<feature type="domain" description="EF-hand" evidence="5">
    <location>
        <begin position="95"/>
        <end position="130"/>
    </location>
</feature>
<dbReference type="Pfam" id="PF13499">
    <property type="entry name" value="EF-hand_7"/>
    <property type="match status" value="2"/>
</dbReference>
<dbReference type="InterPro" id="IPR011992">
    <property type="entry name" value="EF-hand-dom_pair"/>
</dbReference>
<sequence>MTPFLFFASIFLFVLINTYFFSSPKFFSWLSSLLLKCFHVAKQIKKKQKKGNEIPVLIFEKTELETMFSTFDKDGDGFITMQELEESLRKLGLISTEKELVSMIERVDANRDGLIDLDEFQKLYESIVKGNNNGDDDGDDEDQKEMDLKEAFDVFDGNRDGLITVDELGLVLSSLGLGRRVEDYKEMIKKVDLDGDGMVNFDEFKRMMMSNNVGKLL</sequence>
<feature type="domain" description="EF-hand" evidence="5">
    <location>
        <begin position="179"/>
        <end position="214"/>
    </location>
</feature>